<dbReference type="GO" id="GO:0019867">
    <property type="term" value="C:outer membrane"/>
    <property type="evidence" value="ECO:0007669"/>
    <property type="project" value="InterPro"/>
</dbReference>
<evidence type="ECO:0000313" key="3">
    <source>
        <dbReference type="EMBL" id="UOP05715.1"/>
    </source>
</evidence>
<keyword evidence="4" id="KW-1185">Reference proteome</keyword>
<dbReference type="NCBIfam" id="TIGR01414">
    <property type="entry name" value="autotrans_barl"/>
    <property type="match status" value="1"/>
</dbReference>
<evidence type="ECO:0000259" key="2">
    <source>
        <dbReference type="Pfam" id="PF03212"/>
    </source>
</evidence>
<dbReference type="SUPFAM" id="SSF51126">
    <property type="entry name" value="Pectin lyase-like"/>
    <property type="match status" value="1"/>
</dbReference>
<reference evidence="3" key="1">
    <citation type="submission" date="2021-12" db="EMBL/GenBank/DDBJ databases">
        <authorList>
            <person name="Veyrier F.J."/>
        </authorList>
    </citation>
    <scope>NUCLEOTIDE SEQUENCE</scope>
    <source>
        <strain evidence="3">17694</strain>
    </source>
</reference>
<name>A0A8T9MXW5_9NEIS</name>
<feature type="region of interest" description="Disordered" evidence="1">
    <location>
        <begin position="1"/>
        <end position="35"/>
    </location>
</feature>
<dbReference type="InterPro" id="IPR004899">
    <property type="entry name" value="Pertactin_central"/>
</dbReference>
<dbReference type="AlphaFoldDB" id="A0A8T9MXW5"/>
<dbReference type="Gene3D" id="2.160.20.20">
    <property type="match status" value="1"/>
</dbReference>
<dbReference type="InterPro" id="IPR006315">
    <property type="entry name" value="OM_autotransptr_brl_dom"/>
</dbReference>
<evidence type="ECO:0000313" key="4">
    <source>
        <dbReference type="Proteomes" id="UP000831534"/>
    </source>
</evidence>
<protein>
    <submittedName>
        <fullName evidence="3">Autotransporter outer membrane beta-barrel domain-containing protein</fullName>
    </submittedName>
</protein>
<dbReference type="Pfam" id="PF03212">
    <property type="entry name" value="Pertactin"/>
    <property type="match status" value="1"/>
</dbReference>
<sequence>MPQNTVLGNLDGKDGQLTLNPRNKGAAEPASGDDFRTLTVNGDLSGSVRFHYLTDLAQHRGDQVVVNGLASGNHTLSVRNTGAEPADARRLTLLALNHGAQAADAVRVNLVNQNGE</sequence>
<dbReference type="Proteomes" id="UP000831534">
    <property type="component" value="Chromosome"/>
</dbReference>
<evidence type="ECO:0000256" key="1">
    <source>
        <dbReference type="SAM" id="MobiDB-lite"/>
    </source>
</evidence>
<dbReference type="InterPro" id="IPR012332">
    <property type="entry name" value="Autotransporter_pectin_lyase_C"/>
</dbReference>
<organism evidence="3 4">
    <name type="scientific">Conchiformibius kuhniae</name>
    <dbReference type="NCBI Taxonomy" id="211502"/>
    <lineage>
        <taxon>Bacteria</taxon>
        <taxon>Pseudomonadati</taxon>
        <taxon>Pseudomonadota</taxon>
        <taxon>Betaproteobacteria</taxon>
        <taxon>Neisseriales</taxon>
        <taxon>Neisseriaceae</taxon>
        <taxon>Conchiformibius</taxon>
    </lineage>
</organism>
<dbReference type="InterPro" id="IPR011050">
    <property type="entry name" value="Pectin_lyase_fold/virulence"/>
</dbReference>
<reference evidence="3" key="2">
    <citation type="journal article" date="2022" name="Res Sq">
        <title>Evolution of multicellular longitudinally dividing oral cavity symbionts (Neisseriaceae).</title>
        <authorList>
            <person name="Nyongesa S."/>
            <person name="Weber P."/>
            <person name="Bernet E."/>
            <person name="Pullido F."/>
            <person name="Nieckarz M."/>
            <person name="Delaby M."/>
            <person name="Nieves C."/>
            <person name="Viehboeck T."/>
            <person name="Krause N."/>
            <person name="Rivera-Millot A."/>
            <person name="Nakamura A."/>
            <person name="Vischer N."/>
            <person name="VanNieuwenhze M."/>
            <person name="Brun Y."/>
            <person name="Cava F."/>
            <person name="Bulgheresi S."/>
            <person name="Veyrier F."/>
        </authorList>
    </citation>
    <scope>NUCLEOTIDE SEQUENCE</scope>
    <source>
        <strain evidence="3">17694</strain>
    </source>
</reference>
<dbReference type="EMBL" id="CP091521">
    <property type="protein sequence ID" value="UOP05715.1"/>
    <property type="molecule type" value="Genomic_DNA"/>
</dbReference>
<accession>A0A8T9MXW5</accession>
<proteinExistence type="predicted"/>
<feature type="domain" description="Pertactin central region" evidence="2">
    <location>
        <begin position="15"/>
        <end position="102"/>
    </location>
</feature>
<gene>
    <name evidence="3" type="ORF">LVJ77_11510</name>
</gene>